<name>A0A2U9C9K8_SCOMX</name>
<feature type="transmembrane region" description="Helical" evidence="9">
    <location>
        <begin position="229"/>
        <end position="252"/>
    </location>
</feature>
<comment type="similarity">
    <text evidence="2">Belongs to the CD200R family.</text>
</comment>
<gene>
    <name evidence="12" type="ORF">SMAX5B_018445</name>
</gene>
<evidence type="ECO:0000259" key="11">
    <source>
        <dbReference type="PROSITE" id="PS50835"/>
    </source>
</evidence>
<evidence type="ECO:0000313" key="13">
    <source>
        <dbReference type="Proteomes" id="UP000246464"/>
    </source>
</evidence>
<proteinExistence type="inferred from homology"/>
<dbReference type="InterPro" id="IPR013162">
    <property type="entry name" value="CD80_C2-set"/>
</dbReference>
<protein>
    <submittedName>
        <fullName evidence="12">Putative cell surface glycoprotein CD200 receptor 1</fullName>
    </submittedName>
</protein>
<dbReference type="EMBL" id="CP026256">
    <property type="protein sequence ID" value="AWP13255.1"/>
    <property type="molecule type" value="Genomic_DNA"/>
</dbReference>
<dbReference type="InterPro" id="IPR007110">
    <property type="entry name" value="Ig-like_dom"/>
</dbReference>
<accession>A0A2U9C9K8</accession>
<evidence type="ECO:0000256" key="5">
    <source>
        <dbReference type="ARBA" id="ARBA00023136"/>
    </source>
</evidence>
<evidence type="ECO:0000256" key="10">
    <source>
        <dbReference type="SAM" id="SignalP"/>
    </source>
</evidence>
<evidence type="ECO:0000313" key="12">
    <source>
        <dbReference type="EMBL" id="AWP13255.1"/>
    </source>
</evidence>
<dbReference type="GO" id="GO:0038023">
    <property type="term" value="F:signaling receptor activity"/>
    <property type="evidence" value="ECO:0007669"/>
    <property type="project" value="InterPro"/>
</dbReference>
<keyword evidence="8" id="KW-0325">Glycoprotein</keyword>
<dbReference type="AlphaFoldDB" id="A0A2U9C9K8"/>
<dbReference type="GO" id="GO:0009986">
    <property type="term" value="C:cell surface"/>
    <property type="evidence" value="ECO:0007669"/>
    <property type="project" value="UniProtKB-ARBA"/>
</dbReference>
<comment type="subcellular location">
    <subcellularLocation>
        <location evidence="1">Membrane</location>
        <topology evidence="1">Single-pass membrane protein</topology>
    </subcellularLocation>
</comment>
<evidence type="ECO:0000256" key="8">
    <source>
        <dbReference type="ARBA" id="ARBA00023180"/>
    </source>
</evidence>
<dbReference type="Proteomes" id="UP000246464">
    <property type="component" value="Chromosome 14"/>
</dbReference>
<evidence type="ECO:0000256" key="4">
    <source>
        <dbReference type="ARBA" id="ARBA00022989"/>
    </source>
</evidence>
<dbReference type="PROSITE" id="PS50835">
    <property type="entry name" value="IG_LIKE"/>
    <property type="match status" value="2"/>
</dbReference>
<dbReference type="InterPro" id="IPR013783">
    <property type="entry name" value="Ig-like_fold"/>
</dbReference>
<feature type="domain" description="Ig-like" evidence="11">
    <location>
        <begin position="141"/>
        <end position="222"/>
    </location>
</feature>
<dbReference type="STRING" id="52904.ENSSMAP00000030057"/>
<dbReference type="OrthoDB" id="8915654at2759"/>
<evidence type="ECO:0000256" key="1">
    <source>
        <dbReference type="ARBA" id="ARBA00004167"/>
    </source>
</evidence>
<keyword evidence="7 12" id="KW-0675">Receptor</keyword>
<dbReference type="PANTHER" id="PTHR21462:SF2">
    <property type="entry name" value="CELL SURFACE GLYCOPROTEIN CD200 RECEPTOR 2"/>
    <property type="match status" value="1"/>
</dbReference>
<sequence>MRDIMWIRAAVILLVSEAWSLDPGTNQSSSVNSSTGVIRNLNFNLGRAVNLTCSDKAWNETIYVIWKIQLKYRNCEVSFSIEDQSKDTCGDGKSLRNSSTSRSYLHIPKFSAEDVGVYKCDFVFSGGNQICVIHVGITAPPTISAWLERRDNKVVAVCRAERGKPAAYIKWSHSRNSSSVETLERDGFITVESRLELEEGMDTENLTCAVRHTLWEQERILVPEHEEGYFPWLLILTGVGVCVILVGFVYFLQKKVMLLRRCQKSDTSSSKTPPRLEDVEEVEPYASYIQRVNSIYN</sequence>
<dbReference type="InterPro" id="IPR040012">
    <property type="entry name" value="CD200R"/>
</dbReference>
<keyword evidence="6" id="KW-1015">Disulfide bond</keyword>
<keyword evidence="4 9" id="KW-1133">Transmembrane helix</keyword>
<evidence type="ECO:0000256" key="6">
    <source>
        <dbReference type="ARBA" id="ARBA00023157"/>
    </source>
</evidence>
<dbReference type="Gene3D" id="2.60.40.10">
    <property type="entry name" value="Immunoglobulins"/>
    <property type="match status" value="2"/>
</dbReference>
<keyword evidence="13" id="KW-1185">Reference proteome</keyword>
<dbReference type="SUPFAM" id="SSF48726">
    <property type="entry name" value="Immunoglobulin"/>
    <property type="match status" value="2"/>
</dbReference>
<dbReference type="InterPro" id="IPR036179">
    <property type="entry name" value="Ig-like_dom_sf"/>
</dbReference>
<evidence type="ECO:0000256" key="9">
    <source>
        <dbReference type="SAM" id="Phobius"/>
    </source>
</evidence>
<organism evidence="12 13">
    <name type="scientific">Scophthalmus maximus</name>
    <name type="common">Turbot</name>
    <name type="synonym">Psetta maxima</name>
    <dbReference type="NCBI Taxonomy" id="52904"/>
    <lineage>
        <taxon>Eukaryota</taxon>
        <taxon>Metazoa</taxon>
        <taxon>Chordata</taxon>
        <taxon>Craniata</taxon>
        <taxon>Vertebrata</taxon>
        <taxon>Euteleostomi</taxon>
        <taxon>Actinopterygii</taxon>
        <taxon>Neopterygii</taxon>
        <taxon>Teleostei</taxon>
        <taxon>Neoteleostei</taxon>
        <taxon>Acanthomorphata</taxon>
        <taxon>Carangaria</taxon>
        <taxon>Pleuronectiformes</taxon>
        <taxon>Pleuronectoidei</taxon>
        <taxon>Scophthalmidae</taxon>
        <taxon>Scophthalmus</taxon>
    </lineage>
</organism>
<feature type="chain" id="PRO_5016053729" evidence="10">
    <location>
        <begin position="21"/>
        <end position="297"/>
    </location>
</feature>
<feature type="signal peptide" evidence="10">
    <location>
        <begin position="1"/>
        <end position="20"/>
    </location>
</feature>
<dbReference type="GO" id="GO:0150077">
    <property type="term" value="P:regulation of neuroinflammatory response"/>
    <property type="evidence" value="ECO:0007669"/>
    <property type="project" value="InterPro"/>
</dbReference>
<dbReference type="Pfam" id="PF08205">
    <property type="entry name" value="C2-set_2"/>
    <property type="match status" value="1"/>
</dbReference>
<reference evidence="12 13" key="1">
    <citation type="submission" date="2017-12" db="EMBL/GenBank/DDBJ databases">
        <title>Integrating genomic resources of turbot (Scophthalmus maximus) in depth evaluation of genetic and physical mapping variation across individuals.</title>
        <authorList>
            <person name="Martinez P."/>
        </authorList>
    </citation>
    <scope>NUCLEOTIDE SEQUENCE [LARGE SCALE GENOMIC DNA]</scope>
</reference>
<dbReference type="PANTHER" id="PTHR21462">
    <property type="entry name" value="CELL SURFACE GLYCOPROTEIN OX2 RECEPTOR PRECURSOR"/>
    <property type="match status" value="1"/>
</dbReference>
<keyword evidence="10" id="KW-0732">Signal</keyword>
<keyword evidence="3 9" id="KW-0812">Transmembrane</keyword>
<keyword evidence="5 9" id="KW-0472">Membrane</keyword>
<evidence type="ECO:0000256" key="3">
    <source>
        <dbReference type="ARBA" id="ARBA00022692"/>
    </source>
</evidence>
<evidence type="ECO:0000256" key="2">
    <source>
        <dbReference type="ARBA" id="ARBA00008215"/>
    </source>
</evidence>
<feature type="domain" description="Ig-like" evidence="11">
    <location>
        <begin position="23"/>
        <end position="120"/>
    </location>
</feature>
<dbReference type="GO" id="GO:0016020">
    <property type="term" value="C:membrane"/>
    <property type="evidence" value="ECO:0007669"/>
    <property type="project" value="UniProtKB-SubCell"/>
</dbReference>
<evidence type="ECO:0000256" key="7">
    <source>
        <dbReference type="ARBA" id="ARBA00023170"/>
    </source>
</evidence>